<proteinExistence type="predicted"/>
<evidence type="ECO:0000313" key="2">
    <source>
        <dbReference type="Proteomes" id="UP000222894"/>
    </source>
</evidence>
<dbReference type="EMBL" id="KY290948">
    <property type="protein sequence ID" value="APU00716.1"/>
    <property type="molecule type" value="Genomic_DNA"/>
</dbReference>
<sequence length="85" mass="9796">MKLFAFKHRNNGTLAELYHLVDEIYLVEYGCEAPVFVASSIEEMHAIIKHEHDYVINDIDIIDEYDIIEFEAKPKLIEGNCIGTP</sequence>
<accession>A0A219Y9Q9</accession>
<protein>
    <submittedName>
        <fullName evidence="1">Uncharacterized protein</fullName>
    </submittedName>
</protein>
<dbReference type="Proteomes" id="UP000222894">
    <property type="component" value="Genome"/>
</dbReference>
<name>A0A219Y9Q9_9CAUD</name>
<evidence type="ECO:0000313" key="1">
    <source>
        <dbReference type="EMBL" id="APU00716.1"/>
    </source>
</evidence>
<reference evidence="1 2" key="1">
    <citation type="journal article" date="2017" name="Sci. Rep.">
        <title>Characterization and diversity of phages infecting Aeromonas salmonicida subsp. salmonicida.</title>
        <authorList>
            <person name="Vincent A.T."/>
            <person name="Paquet V.E."/>
            <person name="Bernatchez A."/>
            <person name="Tremblay D.M."/>
            <person name="Moineau S."/>
            <person name="Charette S.J."/>
        </authorList>
    </citation>
    <scope>NUCLEOTIDE SEQUENCE [LARGE SCALE GENOMIC DNA]</scope>
</reference>
<organism evidence="1 2">
    <name type="scientific">Aeromonas phage 44RR2.8t.2</name>
    <dbReference type="NCBI Taxonomy" id="1932900"/>
    <lineage>
        <taxon>Viruses</taxon>
        <taxon>Duplodnaviria</taxon>
        <taxon>Heunggongvirae</taxon>
        <taxon>Uroviricota</taxon>
        <taxon>Caudoviricetes</taxon>
        <taxon>Pantevenvirales</taxon>
        <taxon>Straboviridae</taxon>
        <taxon>Biquartavirus</taxon>
        <taxon>Biquartavirus 44RR2</taxon>
    </lineage>
</organism>